<gene>
    <name evidence="1" type="ORF">E4665_13865</name>
</gene>
<sequence length="134" mass="14945">MAEVESICQQFADIFHSKSKLENGVCSVTLSRTFQVIIQGKTSVDVAHAEISFESLDSSGNALNLAEIAVLQEEVPRFVWSLSQQGIIVSAIHNHWIFTEPLILYVHLQAVEPPLIFAKKLANSFLYLNSKPVY</sequence>
<dbReference type="EMBL" id="SRJD01000018">
    <property type="protein sequence ID" value="TGA96940.1"/>
    <property type="molecule type" value="Genomic_DNA"/>
</dbReference>
<reference evidence="1 2" key="1">
    <citation type="journal article" date="2015" name="Int. J. Syst. Evol. Microbiol.">
        <title>Sporolactobacillus shoreae sp. nov. and Sporolactobacillus spathodeae sp. nov., two spore-forming lactic acid bacteria isolated from tree barks in Thailand.</title>
        <authorList>
            <person name="Thamacharoensuk T."/>
            <person name="Kitahara M."/>
            <person name="Ohkuma M."/>
            <person name="Thongchul N."/>
            <person name="Tanasupawat S."/>
        </authorList>
    </citation>
    <scope>NUCLEOTIDE SEQUENCE [LARGE SCALE GENOMIC DNA]</scope>
    <source>
        <strain evidence="1 2">BK92</strain>
    </source>
</reference>
<evidence type="ECO:0000313" key="2">
    <source>
        <dbReference type="Proteomes" id="UP000298347"/>
    </source>
</evidence>
<proteinExistence type="predicted"/>
<dbReference type="OrthoDB" id="4687120at2"/>
<dbReference type="AlphaFoldDB" id="A0A4Z0GLK0"/>
<protein>
    <submittedName>
        <fullName evidence="1">DUF1259 domain-containing protein</fullName>
    </submittedName>
</protein>
<evidence type="ECO:0000313" key="1">
    <source>
        <dbReference type="EMBL" id="TGA96940.1"/>
    </source>
</evidence>
<accession>A0A4Z0GLK0</accession>
<name>A0A4Z0GLK0_9BACL</name>
<dbReference type="Pfam" id="PF07485">
    <property type="entry name" value="DUF1529"/>
    <property type="match status" value="1"/>
</dbReference>
<organism evidence="1 2">
    <name type="scientific">Sporolactobacillus shoreae</name>
    <dbReference type="NCBI Taxonomy" id="1465501"/>
    <lineage>
        <taxon>Bacteria</taxon>
        <taxon>Bacillati</taxon>
        <taxon>Bacillota</taxon>
        <taxon>Bacilli</taxon>
        <taxon>Bacillales</taxon>
        <taxon>Sporolactobacillaceae</taxon>
        <taxon>Sporolactobacillus</taxon>
    </lineage>
</organism>
<keyword evidence="2" id="KW-1185">Reference proteome</keyword>
<dbReference type="InterPro" id="IPR011094">
    <property type="entry name" value="Uncharacterised_LppY/LpqO"/>
</dbReference>
<comment type="caution">
    <text evidence="1">The sequence shown here is derived from an EMBL/GenBank/DDBJ whole genome shotgun (WGS) entry which is preliminary data.</text>
</comment>
<dbReference type="RefSeq" id="WP_135349394.1">
    <property type="nucleotide sequence ID" value="NZ_SRJD01000018.1"/>
</dbReference>
<dbReference type="Proteomes" id="UP000298347">
    <property type="component" value="Unassembled WGS sequence"/>
</dbReference>